<dbReference type="Pfam" id="PF17874">
    <property type="entry name" value="TPR_MalT"/>
    <property type="match status" value="1"/>
</dbReference>
<dbReference type="InterPro" id="IPR013761">
    <property type="entry name" value="SAM/pointed_sf"/>
</dbReference>
<dbReference type="Pfam" id="PF13191">
    <property type="entry name" value="AAA_16"/>
    <property type="match status" value="1"/>
</dbReference>
<dbReference type="InterPro" id="IPR001054">
    <property type="entry name" value="A/G_cyclase"/>
</dbReference>
<dbReference type="InterPro" id="IPR019734">
    <property type="entry name" value="TPR_rpt"/>
</dbReference>
<dbReference type="InterPro" id="IPR027417">
    <property type="entry name" value="P-loop_NTPase"/>
</dbReference>
<gene>
    <name evidence="4" type="ORF">GS634_14310</name>
</gene>
<dbReference type="SMART" id="SM00028">
    <property type="entry name" value="TPR"/>
    <property type="match status" value="2"/>
</dbReference>
<dbReference type="GO" id="GO:0005737">
    <property type="term" value="C:cytoplasm"/>
    <property type="evidence" value="ECO:0007669"/>
    <property type="project" value="TreeGrafter"/>
</dbReference>
<dbReference type="RefSeq" id="WP_171330781.1">
    <property type="nucleotide sequence ID" value="NZ_WVRA01000005.1"/>
</dbReference>
<dbReference type="Proteomes" id="UP000597886">
    <property type="component" value="Unassembled WGS sequence"/>
</dbReference>
<accession>A0AA90YU94</accession>
<sequence>MTRVLEASPRISKVLHLADLNDYATLFQREGVDDEILDELTDPELRDLGLTVGERKRFRKAQARLKSQEASKRPEVQSKAERRQLTLVFCDLVGSTRLAQRYDPEDLMQIMNLYLDTAIGTLKQHGCHLAYRQGDGIMVYFGYPKAMEDDAERAVRAVLETIEAVQNLENEFGEKLDLRAGIATGMVVVGVVSSKSLGSQDFLVGETANLASRLQGLAEPGEVIISSETWRLTQGAFEFEPRGSHELKGFDNQRKVYRVVSEIISTSRFDARVGQSAVDLVARHDDLSTLTRLWNEAQEGSGRLALVGGAAGIGKSRLIKSLSESIGVKPFTLQCIPHLTSLPLHPIVGELRRVSGDKSNESIRAAISDFVQSASRLSDADLPVLLDLAGIETGAPSESDPLKKARKSLDVMLRSLGSLCDRRGTLLLVVEDVHWADATTLDVLDALASALSNFPVLVVLSHRPEYEPPEHLESRAARIDLSPLGTTEASELVRRVAEPYSLPVILIRQIIEKADGVPLYIEEMTKAVLDQLPQDAPINAEVLDALSVPATLQDSLMSRLDRMEHAKPVAQLGSVIGRSFTAQMIHAVAHEDMDVESALMQLMAAGVVLITSDSGSATYTFNHALVQDTAYNSLLREDRQKVHLKIAQALLDGHKAFGTPAPDTVAHHCDLGGLKDEAVANWVTAGELALSRLANLPAISAFRAALRNIGTMKANADRDGFELRVQMNILPAYMAIYGWSSDQVGETAARAMELAQTLGDGETLFAATFCRWTHFFVAGQMNRAMEMGQALDMMAGMTEDPVANVLAARALSFTHYFRGEFAECEQQLERAFALITPELDMAMMPMTQSSTAASLLAIQGCLLWQQGKLEKAEAARLEAIEVSRPLNHAPNLVYVMGACSMFLPYAGEWDRLDVTMKEARKVADEEGFLYLHAMQDIYMGLAQAGKGDIAGVPERIEACMNLISKSGGNFTFPQNQIVLSELMIDHGDVDQALDRLEAVCIPGWERGETLNKPEYHRVRAKAFAAKGDLDAAISEAEQALSLARDCRGVVQEQRARDLLDRLKEAK</sequence>
<dbReference type="Gene3D" id="1.10.150.50">
    <property type="entry name" value="Transcription Factor, Ets-1"/>
    <property type="match status" value="1"/>
</dbReference>
<reference evidence="4" key="1">
    <citation type="submission" date="2019-12" db="EMBL/GenBank/DDBJ databases">
        <title>Ruegeria JWLKs population differentiation of coral mucus and skeleton niches.</title>
        <authorList>
            <person name="Luo D."/>
        </authorList>
    </citation>
    <scope>NUCLEOTIDE SEQUENCE</scope>
    <source>
        <strain evidence="4">HKCCD6181</strain>
    </source>
</reference>
<dbReference type="SMART" id="SM00044">
    <property type="entry name" value="CYCc"/>
    <property type="match status" value="1"/>
</dbReference>
<dbReference type="SUPFAM" id="SSF48452">
    <property type="entry name" value="TPR-like"/>
    <property type="match status" value="1"/>
</dbReference>
<keyword evidence="2" id="KW-0067">ATP-binding</keyword>
<organism evidence="4 5">
    <name type="scientific">Ruegeria atlantica</name>
    <dbReference type="NCBI Taxonomy" id="81569"/>
    <lineage>
        <taxon>Bacteria</taxon>
        <taxon>Pseudomonadati</taxon>
        <taxon>Pseudomonadota</taxon>
        <taxon>Alphaproteobacteria</taxon>
        <taxon>Rhodobacterales</taxon>
        <taxon>Roseobacteraceae</taxon>
        <taxon>Ruegeria</taxon>
    </lineage>
</organism>
<dbReference type="SUPFAM" id="SSF47769">
    <property type="entry name" value="SAM/Pointed domain"/>
    <property type="match status" value="1"/>
</dbReference>
<evidence type="ECO:0000259" key="3">
    <source>
        <dbReference type="PROSITE" id="PS50125"/>
    </source>
</evidence>
<dbReference type="GO" id="GO:0005524">
    <property type="term" value="F:ATP binding"/>
    <property type="evidence" value="ECO:0007669"/>
    <property type="project" value="UniProtKB-KW"/>
</dbReference>
<dbReference type="PANTHER" id="PTHR16305:SF28">
    <property type="entry name" value="GUANYLATE CYCLASE DOMAIN-CONTAINING PROTEIN"/>
    <property type="match status" value="1"/>
</dbReference>
<dbReference type="Gene3D" id="1.25.40.10">
    <property type="entry name" value="Tetratricopeptide repeat domain"/>
    <property type="match status" value="1"/>
</dbReference>
<dbReference type="InterPro" id="IPR029787">
    <property type="entry name" value="Nucleotide_cyclase"/>
</dbReference>
<dbReference type="GO" id="GO:0035556">
    <property type="term" value="P:intracellular signal transduction"/>
    <property type="evidence" value="ECO:0007669"/>
    <property type="project" value="InterPro"/>
</dbReference>
<keyword evidence="1" id="KW-0547">Nucleotide-binding</keyword>
<dbReference type="Gene3D" id="3.30.70.1230">
    <property type="entry name" value="Nucleotide cyclase"/>
    <property type="match status" value="1"/>
</dbReference>
<comment type="caution">
    <text evidence="4">The sequence shown here is derived from an EMBL/GenBank/DDBJ whole genome shotgun (WGS) entry which is preliminary data.</text>
</comment>
<proteinExistence type="predicted"/>
<dbReference type="GO" id="GO:0009190">
    <property type="term" value="P:cyclic nucleotide biosynthetic process"/>
    <property type="evidence" value="ECO:0007669"/>
    <property type="project" value="InterPro"/>
</dbReference>
<evidence type="ECO:0000313" key="5">
    <source>
        <dbReference type="Proteomes" id="UP000597886"/>
    </source>
</evidence>
<evidence type="ECO:0000256" key="1">
    <source>
        <dbReference type="ARBA" id="ARBA00022741"/>
    </source>
</evidence>
<dbReference type="PROSITE" id="PS50125">
    <property type="entry name" value="GUANYLATE_CYCLASE_2"/>
    <property type="match status" value="1"/>
</dbReference>
<evidence type="ECO:0000313" key="4">
    <source>
        <dbReference type="EMBL" id="NOE19298.1"/>
    </source>
</evidence>
<feature type="domain" description="Guanylate cyclase" evidence="3">
    <location>
        <begin position="86"/>
        <end position="215"/>
    </location>
</feature>
<dbReference type="InterPro" id="IPR011990">
    <property type="entry name" value="TPR-like_helical_dom_sf"/>
</dbReference>
<evidence type="ECO:0000256" key="2">
    <source>
        <dbReference type="ARBA" id="ARBA00022840"/>
    </source>
</evidence>
<dbReference type="AlphaFoldDB" id="A0AA90YU94"/>
<dbReference type="InterPro" id="IPR041617">
    <property type="entry name" value="TPR_MalT"/>
</dbReference>
<name>A0AA90YU94_9RHOB</name>
<dbReference type="SUPFAM" id="SSF52540">
    <property type="entry name" value="P-loop containing nucleoside triphosphate hydrolases"/>
    <property type="match status" value="1"/>
</dbReference>
<dbReference type="CDD" id="cd07302">
    <property type="entry name" value="CHD"/>
    <property type="match status" value="1"/>
</dbReference>
<dbReference type="InterPro" id="IPR041664">
    <property type="entry name" value="AAA_16"/>
</dbReference>
<dbReference type="Pfam" id="PF00211">
    <property type="entry name" value="Guanylate_cyc"/>
    <property type="match status" value="1"/>
</dbReference>
<protein>
    <submittedName>
        <fullName evidence="4">AAA family ATPase</fullName>
    </submittedName>
</protein>
<dbReference type="EMBL" id="WVRA01000005">
    <property type="protein sequence ID" value="NOE19298.1"/>
    <property type="molecule type" value="Genomic_DNA"/>
</dbReference>
<dbReference type="GO" id="GO:0004016">
    <property type="term" value="F:adenylate cyclase activity"/>
    <property type="evidence" value="ECO:0007669"/>
    <property type="project" value="UniProtKB-ARBA"/>
</dbReference>
<dbReference type="SUPFAM" id="SSF55073">
    <property type="entry name" value="Nucleotide cyclase"/>
    <property type="match status" value="1"/>
</dbReference>
<dbReference type="PANTHER" id="PTHR16305">
    <property type="entry name" value="TESTICULAR SOLUBLE ADENYLYL CYCLASE"/>
    <property type="match status" value="1"/>
</dbReference>
<dbReference type="Gene3D" id="3.40.50.300">
    <property type="entry name" value="P-loop containing nucleotide triphosphate hydrolases"/>
    <property type="match status" value="1"/>
</dbReference>